<dbReference type="Proteomes" id="UP001356427">
    <property type="component" value="Unassembled WGS sequence"/>
</dbReference>
<sequence>MNRRYHPTKPRKDLTFFLVVGGGLDSTDSTLARLRLDEPTTQNVTKTGIKFRGDWQYGAATAGENRRDSHQPGHGQGTGGGQVPPGPPRVPDHPATATSHIHYPMLLPNSHCLTGQLREHTAELPGASVRSDRADDEDSDDSMTDLSTTDDASHLLPNRVPTNPYQLQKVEPPTGVPLSSSPKTSPKTLTNGASPSPVCTPPSASNNQRGWSPPQPPQPPACNRHHGHPDKKQHLPSTTKSQNSLKADATQIKEIAGDDCCVHCVLACLFCEVLSLCSVVAQCLACGEGCEVLCCCGEGAAGGMACGEDACSALLDCGILEDCCESSDCLEICLECCSICFPV</sequence>
<evidence type="ECO:0000256" key="2">
    <source>
        <dbReference type="SAM" id="MobiDB-lite"/>
    </source>
</evidence>
<keyword evidence="4" id="KW-1185">Reference proteome</keyword>
<evidence type="ECO:0000313" key="4">
    <source>
        <dbReference type="Proteomes" id="UP001356427"/>
    </source>
</evidence>
<feature type="compositionally biased region" description="Gly residues" evidence="2">
    <location>
        <begin position="74"/>
        <end position="83"/>
    </location>
</feature>
<comment type="caution">
    <text evidence="3">The sequence shown here is derived from an EMBL/GenBank/DDBJ whole genome shotgun (WGS) entry which is preliminary data.</text>
</comment>
<dbReference type="EMBL" id="JAGTTL010000019">
    <property type="protein sequence ID" value="KAK6308629.1"/>
    <property type="molecule type" value="Genomic_DNA"/>
</dbReference>
<feature type="region of interest" description="Disordered" evidence="2">
    <location>
        <begin position="122"/>
        <end position="244"/>
    </location>
</feature>
<gene>
    <name evidence="3" type="ORF">J4Q44_G00219000</name>
</gene>
<reference evidence="3 4" key="1">
    <citation type="submission" date="2021-04" db="EMBL/GenBank/DDBJ databases">
        <authorList>
            <person name="De Guttry C."/>
            <person name="Zahm M."/>
            <person name="Klopp C."/>
            <person name="Cabau C."/>
            <person name="Louis A."/>
            <person name="Berthelot C."/>
            <person name="Parey E."/>
            <person name="Roest Crollius H."/>
            <person name="Montfort J."/>
            <person name="Robinson-Rechavi M."/>
            <person name="Bucao C."/>
            <person name="Bouchez O."/>
            <person name="Gislard M."/>
            <person name="Lluch J."/>
            <person name="Milhes M."/>
            <person name="Lampietro C."/>
            <person name="Lopez Roques C."/>
            <person name="Donnadieu C."/>
            <person name="Braasch I."/>
            <person name="Desvignes T."/>
            <person name="Postlethwait J."/>
            <person name="Bobe J."/>
            <person name="Wedekind C."/>
            <person name="Guiguen Y."/>
        </authorList>
    </citation>
    <scope>NUCLEOTIDE SEQUENCE [LARGE SCALE GENOMIC DNA]</scope>
    <source>
        <strain evidence="3">Cs_M1</strain>
        <tissue evidence="3">Blood</tissue>
    </source>
</reference>
<dbReference type="PANTHER" id="PTHR15304:SF4">
    <property type="entry name" value="MYOD FAMILY INHIBITOR-LIKE"/>
    <property type="match status" value="1"/>
</dbReference>
<name>A0AAN8QK34_9TELE</name>
<accession>A0AAN8QK34</accession>
<organism evidence="3 4">
    <name type="scientific">Coregonus suidteri</name>
    <dbReference type="NCBI Taxonomy" id="861788"/>
    <lineage>
        <taxon>Eukaryota</taxon>
        <taxon>Metazoa</taxon>
        <taxon>Chordata</taxon>
        <taxon>Craniata</taxon>
        <taxon>Vertebrata</taxon>
        <taxon>Euteleostomi</taxon>
        <taxon>Actinopterygii</taxon>
        <taxon>Neopterygii</taxon>
        <taxon>Teleostei</taxon>
        <taxon>Protacanthopterygii</taxon>
        <taxon>Salmoniformes</taxon>
        <taxon>Salmonidae</taxon>
        <taxon>Coregoninae</taxon>
        <taxon>Coregonus</taxon>
    </lineage>
</organism>
<protein>
    <submittedName>
        <fullName evidence="3">Uncharacterized protein</fullName>
    </submittedName>
</protein>
<dbReference type="InterPro" id="IPR026134">
    <property type="entry name" value="MDFI/MDFIC"/>
</dbReference>
<dbReference type="GO" id="GO:0010468">
    <property type="term" value="P:regulation of gene expression"/>
    <property type="evidence" value="ECO:0007669"/>
    <property type="project" value="UniProtKB-ARBA"/>
</dbReference>
<proteinExistence type="inferred from homology"/>
<dbReference type="PANTHER" id="PTHR15304">
    <property type="entry name" value="MYOD FAMILY INHIBITOR"/>
    <property type="match status" value="1"/>
</dbReference>
<feature type="compositionally biased region" description="Low complexity" evidence="2">
    <location>
        <begin position="177"/>
        <end position="190"/>
    </location>
</feature>
<feature type="region of interest" description="Disordered" evidence="2">
    <location>
        <begin position="62"/>
        <end position="97"/>
    </location>
</feature>
<evidence type="ECO:0000313" key="3">
    <source>
        <dbReference type="EMBL" id="KAK6308629.1"/>
    </source>
</evidence>
<feature type="compositionally biased region" description="Acidic residues" evidence="2">
    <location>
        <begin position="134"/>
        <end position="143"/>
    </location>
</feature>
<evidence type="ECO:0000256" key="1">
    <source>
        <dbReference type="ARBA" id="ARBA00025778"/>
    </source>
</evidence>
<dbReference type="AlphaFoldDB" id="A0AAN8QK34"/>
<feature type="compositionally biased region" description="Polar residues" evidence="2">
    <location>
        <begin position="235"/>
        <end position="244"/>
    </location>
</feature>
<dbReference type="Pfam" id="PF15316">
    <property type="entry name" value="MDFI"/>
    <property type="match status" value="1"/>
</dbReference>
<comment type="similarity">
    <text evidence="1">Belongs to the MDFI family.</text>
</comment>